<keyword evidence="3" id="KW-0741">SOS mutagenesis</keyword>
<dbReference type="Pfam" id="PF11799">
    <property type="entry name" value="IMS_C"/>
    <property type="match status" value="1"/>
</dbReference>
<evidence type="ECO:0000256" key="2">
    <source>
        <dbReference type="ARBA" id="ARBA00022763"/>
    </source>
</evidence>
<dbReference type="GO" id="GO:0005829">
    <property type="term" value="C:cytosol"/>
    <property type="evidence" value="ECO:0007669"/>
    <property type="project" value="TreeGrafter"/>
</dbReference>
<dbReference type="Gene3D" id="3.40.1170.60">
    <property type="match status" value="1"/>
</dbReference>
<evidence type="ECO:0000256" key="4">
    <source>
        <dbReference type="ARBA" id="ARBA00023204"/>
    </source>
</evidence>
<evidence type="ECO:0000313" key="8">
    <source>
        <dbReference type="Proteomes" id="UP000595095"/>
    </source>
</evidence>
<organism evidence="7 8">
    <name type="scientific">Salinimonas marina</name>
    <dbReference type="NCBI Taxonomy" id="2785918"/>
    <lineage>
        <taxon>Bacteria</taxon>
        <taxon>Pseudomonadati</taxon>
        <taxon>Pseudomonadota</taxon>
        <taxon>Gammaproteobacteria</taxon>
        <taxon>Alteromonadales</taxon>
        <taxon>Alteromonadaceae</taxon>
        <taxon>Alteromonas/Salinimonas group</taxon>
        <taxon>Salinimonas</taxon>
    </lineage>
</organism>
<dbReference type="SUPFAM" id="SSF56672">
    <property type="entry name" value="DNA/RNA polymerases"/>
    <property type="match status" value="1"/>
</dbReference>
<evidence type="ECO:0000313" key="7">
    <source>
        <dbReference type="EMBL" id="QPG05488.1"/>
    </source>
</evidence>
<dbReference type="GO" id="GO:0003887">
    <property type="term" value="F:DNA-directed DNA polymerase activity"/>
    <property type="evidence" value="ECO:0007669"/>
    <property type="project" value="TreeGrafter"/>
</dbReference>
<dbReference type="InterPro" id="IPR017961">
    <property type="entry name" value="DNA_pol_Y-fam_little_finger"/>
</dbReference>
<evidence type="ECO:0000259" key="6">
    <source>
        <dbReference type="PROSITE" id="PS50173"/>
    </source>
</evidence>
<dbReference type="Proteomes" id="UP000595095">
    <property type="component" value="Chromosome"/>
</dbReference>
<dbReference type="InterPro" id="IPR025188">
    <property type="entry name" value="DUF4113"/>
</dbReference>
<evidence type="ECO:0000256" key="3">
    <source>
        <dbReference type="ARBA" id="ARBA00023199"/>
    </source>
</evidence>
<dbReference type="EMBL" id="CP064795">
    <property type="protein sequence ID" value="QPG05488.1"/>
    <property type="molecule type" value="Genomic_DNA"/>
</dbReference>
<name>A0A7S9DWZ2_9ALTE</name>
<dbReference type="InterPro" id="IPR043502">
    <property type="entry name" value="DNA/RNA_pol_sf"/>
</dbReference>
<dbReference type="AlphaFoldDB" id="A0A7S9DWZ2"/>
<dbReference type="KEGG" id="smaa:IT774_15555"/>
<dbReference type="Gene3D" id="3.30.70.270">
    <property type="match status" value="1"/>
</dbReference>
<dbReference type="PANTHER" id="PTHR11076">
    <property type="entry name" value="DNA REPAIR POLYMERASE UMUC / TRANSFERASE FAMILY MEMBER"/>
    <property type="match status" value="1"/>
</dbReference>
<feature type="domain" description="UmuC" evidence="6">
    <location>
        <begin position="3"/>
        <end position="191"/>
    </location>
</feature>
<evidence type="ECO:0000256" key="1">
    <source>
        <dbReference type="ARBA" id="ARBA00010945"/>
    </source>
</evidence>
<dbReference type="GO" id="GO:0009432">
    <property type="term" value="P:SOS response"/>
    <property type="evidence" value="ECO:0007669"/>
    <property type="project" value="UniProtKB-KW"/>
</dbReference>
<dbReference type="GO" id="GO:0003684">
    <property type="term" value="F:damaged DNA binding"/>
    <property type="evidence" value="ECO:0007669"/>
    <property type="project" value="InterPro"/>
</dbReference>
<dbReference type="Pfam" id="PF13438">
    <property type="entry name" value="DUF4113"/>
    <property type="match status" value="1"/>
</dbReference>
<gene>
    <name evidence="7" type="ORF">IT774_15555</name>
</gene>
<sequence length="422" mass="47205">MSIALIDATSMYASAEKIFDPTIRKRPVIVLSNNDGAIVAMCPLAKRLGESLGIKKFAPYFMHAKAAKQAGFVVRSSNYELYADISQRMMDTCSQFGETHIYSIDECFMRFPEHYNMAMLEALGHTIRKTIWRQVRLPVGVGFGPSLTLAKAANHASKKLPGAMGVACLNNENTRHRVLTQMQCTDIWGIGRRLGKHLNTMGIANAWQLSQQCPALMRSRFSVLVENTVRELSGERRFSWDEQRAAKKEIYSTRSFGQRVSDKQLLHRSLIGHAEVASRKLRQQGSLSGAMMIFAASSPHDTQPFYKKSVMHRFAMPTADTRQMLKAVAASVETVFKPGVEYYKSGVGLIDLVAETHHQGDLFAQSDDDSALMSTLDKINQRFGRNSLNFASKGSQTGFAMRRDFLSACPTTRWQEIPTIKC</sequence>
<protein>
    <submittedName>
        <fullName evidence="7">Y-family DNA polymerase</fullName>
    </submittedName>
</protein>
<dbReference type="GO" id="GO:0042276">
    <property type="term" value="P:error-prone translesion synthesis"/>
    <property type="evidence" value="ECO:0007669"/>
    <property type="project" value="TreeGrafter"/>
</dbReference>
<dbReference type="CDD" id="cd01700">
    <property type="entry name" value="PolY_Pol_V_umuC"/>
    <property type="match status" value="1"/>
</dbReference>
<comment type="similarity">
    <text evidence="1">Belongs to the DNA polymerase type-Y family.</text>
</comment>
<dbReference type="PANTHER" id="PTHR11076:SF34">
    <property type="entry name" value="PROTEIN UMUC"/>
    <property type="match status" value="1"/>
</dbReference>
<evidence type="ECO:0000256" key="5">
    <source>
        <dbReference type="ARBA" id="ARBA00023236"/>
    </source>
</evidence>
<dbReference type="InterPro" id="IPR050116">
    <property type="entry name" value="DNA_polymerase-Y"/>
</dbReference>
<keyword evidence="4" id="KW-0234">DNA repair</keyword>
<dbReference type="PROSITE" id="PS50173">
    <property type="entry name" value="UMUC"/>
    <property type="match status" value="1"/>
</dbReference>
<keyword evidence="8" id="KW-1185">Reference proteome</keyword>
<dbReference type="RefSeq" id="WP_195810575.1">
    <property type="nucleotide sequence ID" value="NZ_CP064795.1"/>
</dbReference>
<keyword evidence="5" id="KW-0742">SOS response</keyword>
<accession>A0A7S9DWZ2</accession>
<dbReference type="InterPro" id="IPR001126">
    <property type="entry name" value="UmuC"/>
</dbReference>
<keyword evidence="2" id="KW-0227">DNA damage</keyword>
<dbReference type="GO" id="GO:0006281">
    <property type="term" value="P:DNA repair"/>
    <property type="evidence" value="ECO:0007669"/>
    <property type="project" value="UniProtKB-KW"/>
</dbReference>
<proteinExistence type="inferred from homology"/>
<reference evidence="7 8" key="1">
    <citation type="submission" date="2020-11" db="EMBL/GenBank/DDBJ databases">
        <title>Complete genome sequence for Salinimonas sp. strain G2-b.</title>
        <authorList>
            <person name="Park S.-J."/>
        </authorList>
    </citation>
    <scope>NUCLEOTIDE SEQUENCE [LARGE SCALE GENOMIC DNA]</scope>
    <source>
        <strain evidence="7 8">G2-b</strain>
    </source>
</reference>
<dbReference type="Pfam" id="PF00817">
    <property type="entry name" value="IMS"/>
    <property type="match status" value="1"/>
</dbReference>
<dbReference type="InterPro" id="IPR043128">
    <property type="entry name" value="Rev_trsase/Diguanyl_cyclase"/>
</dbReference>